<comment type="subcellular location">
    <subcellularLocation>
        <location evidence="1">Cell membrane</location>
        <topology evidence="1">Multi-pass membrane protein</topology>
    </subcellularLocation>
</comment>
<reference evidence="9 10" key="1">
    <citation type="submission" date="2018-03" db="EMBL/GenBank/DDBJ databases">
        <title>Whole genome sequencing of Histamine producing bacteria.</title>
        <authorList>
            <person name="Butler K."/>
        </authorList>
    </citation>
    <scope>NUCLEOTIDE SEQUENCE [LARGE SCALE GENOMIC DNA]</scope>
    <source>
        <strain evidence="9 10">DSM 16190</strain>
    </source>
</reference>
<dbReference type="GO" id="GO:0016780">
    <property type="term" value="F:phosphotransferase activity, for other substituted phosphate groups"/>
    <property type="evidence" value="ECO:0007669"/>
    <property type="project" value="InterPro"/>
</dbReference>
<evidence type="ECO:0000313" key="10">
    <source>
        <dbReference type="Proteomes" id="UP000240904"/>
    </source>
</evidence>
<feature type="transmembrane region" description="Helical" evidence="8">
    <location>
        <begin position="282"/>
        <end position="301"/>
    </location>
</feature>
<dbReference type="Pfam" id="PF00953">
    <property type="entry name" value="Glycos_transf_4"/>
    <property type="match status" value="1"/>
</dbReference>
<dbReference type="PANTHER" id="PTHR22926:SF3">
    <property type="entry name" value="UNDECAPRENYL-PHOSPHATE ALPHA-N-ACETYLGLUCOSAMINYL 1-PHOSPHATE TRANSFERASE"/>
    <property type="match status" value="1"/>
</dbReference>
<evidence type="ECO:0000256" key="7">
    <source>
        <dbReference type="PIRSR" id="PIRSR600715-1"/>
    </source>
</evidence>
<keyword evidence="4 8" id="KW-0812">Transmembrane</keyword>
<feature type="transmembrane region" description="Helical" evidence="8">
    <location>
        <begin position="101"/>
        <end position="119"/>
    </location>
</feature>
<organism evidence="9 10">
    <name type="scientific">Photobacterium lipolyticum</name>
    <dbReference type="NCBI Taxonomy" id="266810"/>
    <lineage>
        <taxon>Bacteria</taxon>
        <taxon>Pseudomonadati</taxon>
        <taxon>Pseudomonadota</taxon>
        <taxon>Gammaproteobacteria</taxon>
        <taxon>Vibrionales</taxon>
        <taxon>Vibrionaceae</taxon>
        <taxon>Photobacterium</taxon>
    </lineage>
</organism>
<evidence type="ECO:0000256" key="3">
    <source>
        <dbReference type="ARBA" id="ARBA00022679"/>
    </source>
</evidence>
<keyword evidence="10" id="KW-1185">Reference proteome</keyword>
<keyword evidence="7" id="KW-0479">Metal-binding</keyword>
<dbReference type="GO" id="GO:0005886">
    <property type="term" value="C:plasma membrane"/>
    <property type="evidence" value="ECO:0007669"/>
    <property type="project" value="UniProtKB-SubCell"/>
</dbReference>
<evidence type="ECO:0000256" key="4">
    <source>
        <dbReference type="ARBA" id="ARBA00022692"/>
    </source>
</evidence>
<feature type="transmembrane region" description="Helical" evidence="8">
    <location>
        <begin position="181"/>
        <end position="198"/>
    </location>
</feature>
<evidence type="ECO:0000256" key="5">
    <source>
        <dbReference type="ARBA" id="ARBA00022989"/>
    </source>
</evidence>
<dbReference type="GO" id="GO:0046872">
    <property type="term" value="F:metal ion binding"/>
    <property type="evidence" value="ECO:0007669"/>
    <property type="project" value="UniProtKB-KW"/>
</dbReference>
<dbReference type="RefSeq" id="WP_107284326.1">
    <property type="nucleotide sequence ID" value="NZ_PYMC01000012.1"/>
</dbReference>
<dbReference type="InterPro" id="IPR000715">
    <property type="entry name" value="Glycosyl_transferase_4"/>
</dbReference>
<name>A0A2T3MVN3_9GAMM</name>
<evidence type="ECO:0000256" key="2">
    <source>
        <dbReference type="ARBA" id="ARBA00022475"/>
    </source>
</evidence>
<feature type="transmembrane region" description="Helical" evidence="8">
    <location>
        <begin position="307"/>
        <end position="325"/>
    </location>
</feature>
<keyword evidence="3 9" id="KW-0808">Transferase</keyword>
<evidence type="ECO:0000256" key="6">
    <source>
        <dbReference type="ARBA" id="ARBA00023136"/>
    </source>
</evidence>
<comment type="caution">
    <text evidence="9">The sequence shown here is derived from an EMBL/GenBank/DDBJ whole genome shotgun (WGS) entry which is preliminary data.</text>
</comment>
<keyword evidence="7" id="KW-0460">Magnesium</keyword>
<keyword evidence="2" id="KW-1003">Cell membrane</keyword>
<dbReference type="GO" id="GO:0044038">
    <property type="term" value="P:cell wall macromolecule biosynthetic process"/>
    <property type="evidence" value="ECO:0007669"/>
    <property type="project" value="TreeGrafter"/>
</dbReference>
<dbReference type="GO" id="GO:0009103">
    <property type="term" value="P:lipopolysaccharide biosynthetic process"/>
    <property type="evidence" value="ECO:0007669"/>
    <property type="project" value="TreeGrafter"/>
</dbReference>
<feature type="transmembrane region" description="Helical" evidence="8">
    <location>
        <begin position="205"/>
        <end position="226"/>
    </location>
</feature>
<dbReference type="Proteomes" id="UP000240904">
    <property type="component" value="Unassembled WGS sequence"/>
</dbReference>
<keyword evidence="6 8" id="KW-0472">Membrane</keyword>
<feature type="transmembrane region" description="Helical" evidence="8">
    <location>
        <begin position="125"/>
        <end position="145"/>
    </location>
</feature>
<dbReference type="AlphaFoldDB" id="A0A2T3MVN3"/>
<feature type="binding site" evidence="7">
    <location>
        <position position="209"/>
    </location>
    <ligand>
        <name>Mg(2+)</name>
        <dbReference type="ChEBI" id="CHEBI:18420"/>
    </ligand>
</feature>
<feature type="transmembrane region" description="Helical" evidence="8">
    <location>
        <begin position="232"/>
        <end position="253"/>
    </location>
</feature>
<keyword evidence="5 8" id="KW-1133">Transmembrane helix</keyword>
<evidence type="ECO:0000256" key="1">
    <source>
        <dbReference type="ARBA" id="ARBA00004651"/>
    </source>
</evidence>
<dbReference type="PANTHER" id="PTHR22926">
    <property type="entry name" value="PHOSPHO-N-ACETYLMURAMOYL-PENTAPEPTIDE-TRANSFERASE"/>
    <property type="match status" value="1"/>
</dbReference>
<dbReference type="EMBL" id="PYMC01000012">
    <property type="protein sequence ID" value="PSW03893.1"/>
    <property type="molecule type" value="Genomic_DNA"/>
</dbReference>
<comment type="cofactor">
    <cofactor evidence="7">
        <name>Mg(2+)</name>
        <dbReference type="ChEBI" id="CHEBI:18420"/>
    </cofactor>
</comment>
<gene>
    <name evidence="9" type="ORF">C9I89_16000</name>
</gene>
<feature type="transmembrane region" description="Helical" evidence="8">
    <location>
        <begin position="73"/>
        <end position="89"/>
    </location>
</feature>
<dbReference type="CDD" id="cd06854">
    <property type="entry name" value="GT_WbpL_WbcO_like"/>
    <property type="match status" value="1"/>
</dbReference>
<accession>A0A2T3MVN3</accession>
<dbReference type="OrthoDB" id="9783652at2"/>
<feature type="transmembrane region" description="Helical" evidence="8">
    <location>
        <begin position="6"/>
        <end position="28"/>
    </location>
</feature>
<proteinExistence type="predicted"/>
<evidence type="ECO:0000313" key="9">
    <source>
        <dbReference type="EMBL" id="PSW03893.1"/>
    </source>
</evidence>
<feature type="transmembrane region" description="Helical" evidence="8">
    <location>
        <begin position="49"/>
        <end position="67"/>
    </location>
</feature>
<evidence type="ECO:0000256" key="8">
    <source>
        <dbReference type="SAM" id="Phobius"/>
    </source>
</evidence>
<sequence length="335" mass="37317">MMTDNPIFLLLPIAFITWCLTALVRQYAIHRDILDHPNHRSSHSVPTPRGGGIAVVIMIIAMLSWATIRQQELFLFIVGLTMVAIVGFIDDHRPLPASIRFSVHLIAALFTVIALPLPAIDFGLFTLNASWVLIPIFIISIAWLINLYNFMDGIDGFASSQAISVLVSLALLLNVSGNTDTAIQLILLSAPIIGFLIWNWPKAKIFMGDACSGFLGIFICGVGLYLAATTDINLWCWLILMAAFITDATYTLLTRMLTGQRFSQPHRSHSYQILSRRWNSHLRVTLSLITVNSLWLLPLSYMSYLQPQWGVLITAIAYLPLTLIAKRLKAGLNND</sequence>
<dbReference type="GO" id="GO:0071555">
    <property type="term" value="P:cell wall organization"/>
    <property type="evidence" value="ECO:0007669"/>
    <property type="project" value="TreeGrafter"/>
</dbReference>
<feature type="binding site" evidence="7">
    <location>
        <position position="149"/>
    </location>
    <ligand>
        <name>Mg(2+)</name>
        <dbReference type="ChEBI" id="CHEBI:18420"/>
    </ligand>
</feature>
<protein>
    <submittedName>
        <fullName evidence="9">Glycosyl transferase</fullName>
    </submittedName>
</protein>